<dbReference type="InterPro" id="IPR011010">
    <property type="entry name" value="DNA_brk_join_enz"/>
</dbReference>
<dbReference type="EMBL" id="JAWZYT010003415">
    <property type="protein sequence ID" value="KAK4298532.1"/>
    <property type="molecule type" value="Genomic_DNA"/>
</dbReference>
<feature type="domain" description="Tyr recombinase" evidence="2">
    <location>
        <begin position="1"/>
        <end position="188"/>
    </location>
</feature>
<dbReference type="InterPro" id="IPR002104">
    <property type="entry name" value="Integrase_catalytic"/>
</dbReference>
<accession>A0AAE1TUS3</accession>
<dbReference type="PANTHER" id="PTHR35617:SF3">
    <property type="entry name" value="CORE-BINDING (CB) DOMAIN-CONTAINING PROTEIN"/>
    <property type="match status" value="1"/>
</dbReference>
<dbReference type="Proteomes" id="UP001292094">
    <property type="component" value="Unassembled WGS sequence"/>
</dbReference>
<dbReference type="GO" id="GO:0003677">
    <property type="term" value="F:DNA binding"/>
    <property type="evidence" value="ECO:0007669"/>
    <property type="project" value="InterPro"/>
</dbReference>
<dbReference type="SUPFAM" id="SSF56349">
    <property type="entry name" value="DNA breaking-rejoining enzymes"/>
    <property type="match status" value="1"/>
</dbReference>
<dbReference type="PROSITE" id="PS51898">
    <property type="entry name" value="TYR_RECOMBINASE"/>
    <property type="match status" value="1"/>
</dbReference>
<name>A0AAE1TUS3_9EUCA</name>
<dbReference type="InterPro" id="IPR013762">
    <property type="entry name" value="Integrase-like_cat_sf"/>
</dbReference>
<dbReference type="PANTHER" id="PTHR35617">
    <property type="entry name" value="PHAGE_INTEGRASE DOMAIN-CONTAINING PROTEIN"/>
    <property type="match status" value="1"/>
</dbReference>
<protein>
    <recommendedName>
        <fullName evidence="2">Tyr recombinase domain-containing protein</fullName>
    </recommendedName>
</protein>
<organism evidence="3 4">
    <name type="scientific">Petrolisthes manimaculis</name>
    <dbReference type="NCBI Taxonomy" id="1843537"/>
    <lineage>
        <taxon>Eukaryota</taxon>
        <taxon>Metazoa</taxon>
        <taxon>Ecdysozoa</taxon>
        <taxon>Arthropoda</taxon>
        <taxon>Crustacea</taxon>
        <taxon>Multicrustacea</taxon>
        <taxon>Malacostraca</taxon>
        <taxon>Eumalacostraca</taxon>
        <taxon>Eucarida</taxon>
        <taxon>Decapoda</taxon>
        <taxon>Pleocyemata</taxon>
        <taxon>Anomura</taxon>
        <taxon>Galatheoidea</taxon>
        <taxon>Porcellanidae</taxon>
        <taxon>Petrolisthes</taxon>
    </lineage>
</organism>
<keyword evidence="4" id="KW-1185">Reference proteome</keyword>
<sequence>MTQEQGEDEKLVSSLFLFALATGVRASQLAALTRDINFTFFGEDNAHVTLIPSPTFLAKNERSDSLIAPLRVPALREGHRHLPLCPVLATRAYIENTKHLAPEHLFYNSRSHKPLRTRTISKLLCRTIERADPDNSLMAHSIRGMAASLAFLRSCSLARVQELGGWAIESFLNRYLLHDVQRPGCVTLGTTPPSQVASRMVFCCSLTVPHITIL</sequence>
<dbReference type="AlphaFoldDB" id="A0AAE1TUS3"/>
<gene>
    <name evidence="3" type="ORF">Pmani_029134</name>
</gene>
<dbReference type="Pfam" id="PF00589">
    <property type="entry name" value="Phage_integrase"/>
    <property type="match status" value="1"/>
</dbReference>
<keyword evidence="1" id="KW-0233">DNA recombination</keyword>
<evidence type="ECO:0000259" key="2">
    <source>
        <dbReference type="PROSITE" id="PS51898"/>
    </source>
</evidence>
<dbReference type="GO" id="GO:0006310">
    <property type="term" value="P:DNA recombination"/>
    <property type="evidence" value="ECO:0007669"/>
    <property type="project" value="UniProtKB-KW"/>
</dbReference>
<comment type="caution">
    <text evidence="3">The sequence shown here is derived from an EMBL/GenBank/DDBJ whole genome shotgun (WGS) entry which is preliminary data.</text>
</comment>
<proteinExistence type="predicted"/>
<dbReference type="Gene3D" id="1.10.443.10">
    <property type="entry name" value="Intergrase catalytic core"/>
    <property type="match status" value="1"/>
</dbReference>
<evidence type="ECO:0000313" key="3">
    <source>
        <dbReference type="EMBL" id="KAK4298532.1"/>
    </source>
</evidence>
<evidence type="ECO:0000313" key="4">
    <source>
        <dbReference type="Proteomes" id="UP001292094"/>
    </source>
</evidence>
<evidence type="ECO:0000256" key="1">
    <source>
        <dbReference type="ARBA" id="ARBA00023172"/>
    </source>
</evidence>
<reference evidence="3" key="1">
    <citation type="submission" date="2023-11" db="EMBL/GenBank/DDBJ databases">
        <title>Genome assemblies of two species of porcelain crab, Petrolisthes cinctipes and Petrolisthes manimaculis (Anomura: Porcellanidae).</title>
        <authorList>
            <person name="Angst P."/>
        </authorList>
    </citation>
    <scope>NUCLEOTIDE SEQUENCE</scope>
    <source>
        <strain evidence="3">PB745_02</strain>
        <tissue evidence="3">Gill</tissue>
    </source>
</reference>
<dbReference type="GO" id="GO:0015074">
    <property type="term" value="P:DNA integration"/>
    <property type="evidence" value="ECO:0007669"/>
    <property type="project" value="InterPro"/>
</dbReference>